<gene>
    <name evidence="1" type="ORF">TIFTF001_054769</name>
</gene>
<accession>A0AA88JHJ3</accession>
<dbReference type="Proteomes" id="UP001187192">
    <property type="component" value="Unassembled WGS sequence"/>
</dbReference>
<evidence type="ECO:0000313" key="1">
    <source>
        <dbReference type="EMBL" id="GMN72666.1"/>
    </source>
</evidence>
<proteinExistence type="predicted"/>
<comment type="caution">
    <text evidence="1">The sequence shown here is derived from an EMBL/GenBank/DDBJ whole genome shotgun (WGS) entry which is preliminary data.</text>
</comment>
<evidence type="ECO:0000313" key="2">
    <source>
        <dbReference type="Proteomes" id="UP001187192"/>
    </source>
</evidence>
<reference evidence="1" key="1">
    <citation type="submission" date="2023-07" db="EMBL/GenBank/DDBJ databases">
        <title>draft genome sequence of fig (Ficus carica).</title>
        <authorList>
            <person name="Takahashi T."/>
            <person name="Nishimura K."/>
        </authorList>
    </citation>
    <scope>NUCLEOTIDE SEQUENCE</scope>
</reference>
<name>A0AA88JHJ3_FICCA</name>
<keyword evidence="2" id="KW-1185">Reference proteome</keyword>
<dbReference type="AlphaFoldDB" id="A0AA88JHJ3"/>
<protein>
    <recommendedName>
        <fullName evidence="3">Retrotransposon gag domain-containing protein</fullName>
    </recommendedName>
</protein>
<evidence type="ECO:0008006" key="3">
    <source>
        <dbReference type="Google" id="ProtNLM"/>
    </source>
</evidence>
<organism evidence="1 2">
    <name type="scientific">Ficus carica</name>
    <name type="common">Common fig</name>
    <dbReference type="NCBI Taxonomy" id="3494"/>
    <lineage>
        <taxon>Eukaryota</taxon>
        <taxon>Viridiplantae</taxon>
        <taxon>Streptophyta</taxon>
        <taxon>Embryophyta</taxon>
        <taxon>Tracheophyta</taxon>
        <taxon>Spermatophyta</taxon>
        <taxon>Magnoliopsida</taxon>
        <taxon>eudicotyledons</taxon>
        <taxon>Gunneridae</taxon>
        <taxon>Pentapetalae</taxon>
        <taxon>rosids</taxon>
        <taxon>fabids</taxon>
        <taxon>Rosales</taxon>
        <taxon>Moraceae</taxon>
        <taxon>Ficeae</taxon>
        <taxon>Ficus</taxon>
    </lineage>
</organism>
<dbReference type="EMBL" id="BTGU01015583">
    <property type="protein sequence ID" value="GMN72666.1"/>
    <property type="molecule type" value="Genomic_DNA"/>
</dbReference>
<sequence length="185" mass="21520">MFSSMMLSKFSCVIPTCTRTGLVHGLSWIGLAAPTTPWLRTTVVLAERKLMTYVYAVDPRRMDKDRDAALLFYGMQPLIFDGTRRTVSLAGWLYDMEMIFRMCHIEARLQVLLASRCLARDARVWWMTLEEPAMPEGTWVNFRALITAHYGPLPNEDANMPYRDPEIYNDMYLGRYRSYVADWRA</sequence>